<evidence type="ECO:0000313" key="6">
    <source>
        <dbReference type="EMBL" id="MCP1172679.1"/>
    </source>
</evidence>
<keyword evidence="7" id="KW-1185">Reference proteome</keyword>
<dbReference type="EMBL" id="JAMYWC010000003">
    <property type="protein sequence ID" value="MCP1172679.1"/>
    <property type="molecule type" value="Genomic_DNA"/>
</dbReference>
<accession>A0AA42BHB9</accession>
<feature type="chain" id="PRO_5041362315" evidence="4">
    <location>
        <begin position="23"/>
        <end position="1331"/>
    </location>
</feature>
<evidence type="ECO:0000256" key="1">
    <source>
        <dbReference type="ARBA" id="ARBA00022723"/>
    </source>
</evidence>
<dbReference type="InterPro" id="IPR008707">
    <property type="entry name" value="B-propeller_PilY1"/>
</dbReference>
<sequence>MKNIIRCLLALSVLSWFTVLGAANTVPTVSISTVPLYGRSQNVHPNLMMSLSVEFPTTGAAYRAAYDRSKTYLGYFNSAKCYNYDATNGYFVISGAANSYFECSGNFSGNFMNWAASSAIDEFRMAMTGGDRVVDTPNQTVLQRAVLQDSFFRNGSYFPVKSVTGGSSSTGSSPNKVTPFSYSTLYVVSCGNHIFFADQDYTLRPSSNGKTVATSCSGPGGYGDQFDSKGNLTERRSFRVQVQVCDTNEATTRTDLCLNYNGNYKPVGQMQLNADRMRFAAFGYLNDSTNNPNLVQNERYGGVLRAPMKYIGATAVDRNLNSITNTQAEINPTTGQFIVNPMGAAEGNSGVINYLNKFGRTSVQLSGQAIGYMGGPTDNPTGNYKTYDPVSEMFYESIRYLQHHPDGPTPEAIAGLPNVGYADNFPVYTSWGKTVDDDPMLNSCQRNYAFLIGDINTHEDHYIPGNSKTGEGDPTRPADTYSGFNVRDWTNKVGALETNTPAAGNSNPLSGSFTSLGDVDHATSHWASYYLAGVAYWAHTYGFRPDMPNARVTTFVIDVNENGNGTVGQTQRQSQFFLAAKYGGFNDTNNDGNPFKTFGPDGTTVVANNTEWEASPAGSNVPYNWFLGGQPDTMIAAIKKIFTQITSYGGTLSGVALSSGRITVNTSGGTYVYTPGFDQKWNGRLAAFALTLSGTNVTVATTPTWEAGALLTTAMQKSGGPANRAVYTLNSDALAGAPLTWTGISKSQQALLNTNPDSGSTDSNGQLRLAYLRGDQSNEQNLTTNTGAFRARSSVLGDIIGSAPVYVGNPSSSIVDNGYSTFYSKYNGRTQMVYVGANDGMMHGFNASSGEEVFAYAPNAVFSNLTQLTSPSYAHRLYVDATPTVGEAQVGGNWKSVLTGGFGGGAQGVYALDVTDPTGSKGTGFSTSSVLWEFTDKDDADMGNVMGSPLIVKLKTGYDSNTKLPIYKWFVMVANGLNSNQVDTNYNANAPAALFLLSLDKAPGTAWQLGTNYYKISTPVPNGTPPYTTANGLSTPVVVPSSNGSVMQAYAGDLQGNLWKFALSGDSTTWNAASALPPYGGTPIKPLFTATDSLGRRQPITMAPRVVFAPGGYMVLFGTGKYYEASDTGTPSQTNSFYGIYEDGNNSHYVSGGRSQLNTVLATATSDGKAYTLSSPAYALGYSSGRKPGWKLDFPDNSEKQVTAAVTSDGVVYFNTLTGGDGCGNNGSSRSYALNVMNGMPLSGVLSGYQSSTGVLGAPTLIIVSVTNTTRDTVGGGIETKTKIVLSPGAQGLTVGNSSGSSGSGGATTTTSSRNVRMGWREVRNFVLKTN</sequence>
<dbReference type="RefSeq" id="WP_253536592.1">
    <property type="nucleotide sequence ID" value="NZ_JAMYWC010000003.1"/>
</dbReference>
<evidence type="ECO:0000256" key="4">
    <source>
        <dbReference type="SAM" id="SignalP"/>
    </source>
</evidence>
<evidence type="ECO:0000256" key="3">
    <source>
        <dbReference type="SAM" id="MobiDB-lite"/>
    </source>
</evidence>
<reference evidence="7" key="1">
    <citation type="journal article" date="2023" name="Front. Microbiol.">
        <title>Ralstonia chuxiongensis sp. nov., Ralstonia mojiangensis sp. nov., and Ralstonia soli sp. nov., isolated from tobacco fields, are three novel species in the family Burkholderiaceae.</title>
        <authorList>
            <person name="Lu C.H."/>
            <person name="Zhang Y.Y."/>
            <person name="Jiang N."/>
            <person name="Chen W."/>
            <person name="Shao X."/>
            <person name="Zhao Z.M."/>
            <person name="Lu W.L."/>
            <person name="Hu X."/>
            <person name="Xi Y.X."/>
            <person name="Zou S.Y."/>
            <person name="Wei Q.J."/>
            <person name="Lin Z.L."/>
            <person name="Gong L."/>
            <person name="Gai X.T."/>
            <person name="Zhang L.Q."/>
            <person name="Li J.Y."/>
            <person name="Jin Y."/>
            <person name="Xia Z.Y."/>
        </authorList>
    </citation>
    <scope>NUCLEOTIDE SEQUENCE [LARGE SCALE GENOMIC DNA]</scope>
    <source>
        <strain evidence="7">21YRMH01-3</strain>
    </source>
</reference>
<gene>
    <name evidence="6" type="ORF">NKG59_09935</name>
</gene>
<dbReference type="Proteomes" id="UP001162793">
    <property type="component" value="Unassembled WGS sequence"/>
</dbReference>
<proteinExistence type="predicted"/>
<evidence type="ECO:0000313" key="7">
    <source>
        <dbReference type="Proteomes" id="UP001162793"/>
    </source>
</evidence>
<protein>
    <submittedName>
        <fullName evidence="6">Pilus assembly protein</fullName>
    </submittedName>
</protein>
<keyword evidence="4" id="KW-0732">Signal</keyword>
<keyword evidence="1" id="KW-0479">Metal-binding</keyword>
<evidence type="ECO:0000256" key="2">
    <source>
        <dbReference type="ARBA" id="ARBA00022837"/>
    </source>
</evidence>
<feature type="domain" description="PilY1 beta-propeller" evidence="5">
    <location>
        <begin position="796"/>
        <end position="1146"/>
    </location>
</feature>
<feature type="signal peptide" evidence="4">
    <location>
        <begin position="1"/>
        <end position="22"/>
    </location>
</feature>
<name>A0AA42BHB9_9RALS</name>
<keyword evidence="2" id="KW-0106">Calcium</keyword>
<evidence type="ECO:0000259" key="5">
    <source>
        <dbReference type="Pfam" id="PF05567"/>
    </source>
</evidence>
<organism evidence="6 7">
    <name type="scientific">Ralstonia chuxiongensis</name>
    <dbReference type="NCBI Taxonomy" id="2957504"/>
    <lineage>
        <taxon>Bacteria</taxon>
        <taxon>Pseudomonadati</taxon>
        <taxon>Pseudomonadota</taxon>
        <taxon>Betaproteobacteria</taxon>
        <taxon>Burkholderiales</taxon>
        <taxon>Burkholderiaceae</taxon>
        <taxon>Ralstonia</taxon>
    </lineage>
</organism>
<comment type="caution">
    <text evidence="6">The sequence shown here is derived from an EMBL/GenBank/DDBJ whole genome shotgun (WGS) entry which is preliminary data.</text>
</comment>
<feature type="region of interest" description="Disordered" evidence="3">
    <location>
        <begin position="1295"/>
        <end position="1316"/>
    </location>
</feature>
<dbReference type="GO" id="GO:0046872">
    <property type="term" value="F:metal ion binding"/>
    <property type="evidence" value="ECO:0007669"/>
    <property type="project" value="UniProtKB-KW"/>
</dbReference>
<dbReference type="Pfam" id="PF05567">
    <property type="entry name" value="T4P_PilY1"/>
    <property type="match status" value="1"/>
</dbReference>